<dbReference type="SUPFAM" id="SSF52172">
    <property type="entry name" value="CheY-like"/>
    <property type="match status" value="1"/>
</dbReference>
<dbReference type="InterPro" id="IPR016032">
    <property type="entry name" value="Sig_transdc_resp-reg_C-effctor"/>
</dbReference>
<dbReference type="InterPro" id="IPR011006">
    <property type="entry name" value="CheY-like_superfamily"/>
</dbReference>
<dbReference type="InterPro" id="IPR001789">
    <property type="entry name" value="Sig_transdc_resp-reg_receiver"/>
</dbReference>
<evidence type="ECO:0000313" key="6">
    <source>
        <dbReference type="EMBL" id="MBG9388644.1"/>
    </source>
</evidence>
<evidence type="ECO:0000256" key="1">
    <source>
        <dbReference type="ARBA" id="ARBA00022553"/>
    </source>
</evidence>
<feature type="modified residue" description="4-aspartylphosphate" evidence="3">
    <location>
        <position position="65"/>
    </location>
</feature>
<reference evidence="6" key="1">
    <citation type="submission" date="2020-11" db="EMBL/GenBank/DDBJ databases">
        <title>Bacterial whole genome sequence for Caenimonas sp. DR4.4.</title>
        <authorList>
            <person name="Le V."/>
            <person name="Ko S.-R."/>
            <person name="Ahn C.-Y."/>
            <person name="Oh H.-M."/>
        </authorList>
    </citation>
    <scope>NUCLEOTIDE SEQUENCE</scope>
    <source>
        <strain evidence="6">DR4.4</strain>
    </source>
</reference>
<evidence type="ECO:0000259" key="4">
    <source>
        <dbReference type="PROSITE" id="PS50043"/>
    </source>
</evidence>
<evidence type="ECO:0000259" key="5">
    <source>
        <dbReference type="PROSITE" id="PS50110"/>
    </source>
</evidence>
<dbReference type="GO" id="GO:0000160">
    <property type="term" value="P:phosphorelay signal transduction system"/>
    <property type="evidence" value="ECO:0007669"/>
    <property type="project" value="InterPro"/>
</dbReference>
<dbReference type="GO" id="GO:0006355">
    <property type="term" value="P:regulation of DNA-templated transcription"/>
    <property type="evidence" value="ECO:0007669"/>
    <property type="project" value="InterPro"/>
</dbReference>
<dbReference type="PANTHER" id="PTHR45566">
    <property type="entry name" value="HTH-TYPE TRANSCRIPTIONAL REGULATOR YHJB-RELATED"/>
    <property type="match status" value="1"/>
</dbReference>
<dbReference type="CDD" id="cd17535">
    <property type="entry name" value="REC_NarL-like"/>
    <property type="match status" value="1"/>
</dbReference>
<organism evidence="6 7">
    <name type="scientific">Caenimonas aquaedulcis</name>
    <dbReference type="NCBI Taxonomy" id="2793270"/>
    <lineage>
        <taxon>Bacteria</taxon>
        <taxon>Pseudomonadati</taxon>
        <taxon>Pseudomonadota</taxon>
        <taxon>Betaproteobacteria</taxon>
        <taxon>Burkholderiales</taxon>
        <taxon>Comamonadaceae</taxon>
        <taxon>Caenimonas</taxon>
    </lineage>
</organism>
<feature type="domain" description="Response regulatory" evidence="5">
    <location>
        <begin position="13"/>
        <end position="130"/>
    </location>
</feature>
<dbReference type="SMART" id="SM00421">
    <property type="entry name" value="HTH_LUXR"/>
    <property type="match status" value="1"/>
</dbReference>
<evidence type="ECO:0000256" key="2">
    <source>
        <dbReference type="ARBA" id="ARBA00023125"/>
    </source>
</evidence>
<dbReference type="Gene3D" id="3.40.50.2300">
    <property type="match status" value="1"/>
</dbReference>
<dbReference type="PROSITE" id="PS50043">
    <property type="entry name" value="HTH_LUXR_2"/>
    <property type="match status" value="1"/>
</dbReference>
<keyword evidence="7" id="KW-1185">Reference proteome</keyword>
<dbReference type="PANTHER" id="PTHR45566:SF1">
    <property type="entry name" value="HTH-TYPE TRANSCRIPTIONAL REGULATOR YHJB-RELATED"/>
    <property type="match status" value="1"/>
</dbReference>
<dbReference type="PRINTS" id="PR00038">
    <property type="entry name" value="HTHLUXR"/>
</dbReference>
<accession>A0A931H4T0</accession>
<dbReference type="Proteomes" id="UP000651050">
    <property type="component" value="Unassembled WGS sequence"/>
</dbReference>
<gene>
    <name evidence="6" type="ORF">I5803_11485</name>
</gene>
<dbReference type="Pfam" id="PF00072">
    <property type="entry name" value="Response_reg"/>
    <property type="match status" value="1"/>
</dbReference>
<dbReference type="Pfam" id="PF00196">
    <property type="entry name" value="GerE"/>
    <property type="match status" value="1"/>
</dbReference>
<dbReference type="InterPro" id="IPR000792">
    <property type="entry name" value="Tscrpt_reg_LuxR_C"/>
</dbReference>
<dbReference type="InterPro" id="IPR058245">
    <property type="entry name" value="NreC/VraR/RcsB-like_REC"/>
</dbReference>
<dbReference type="SMART" id="SM00448">
    <property type="entry name" value="REC"/>
    <property type="match status" value="1"/>
</dbReference>
<evidence type="ECO:0000313" key="7">
    <source>
        <dbReference type="Proteomes" id="UP000651050"/>
    </source>
</evidence>
<dbReference type="EMBL" id="JADWYS010000001">
    <property type="protein sequence ID" value="MBG9388644.1"/>
    <property type="molecule type" value="Genomic_DNA"/>
</dbReference>
<keyword evidence="1 3" id="KW-0597">Phosphoprotein</keyword>
<dbReference type="AlphaFoldDB" id="A0A931H4T0"/>
<name>A0A931H4T0_9BURK</name>
<sequence length="247" mass="25778">MTQHASPGVEALKVLVIDDHHLVRLGLHSALRQVDPDCKLLEAETLAAGISAIEENSDIDLVLLDLGLPGCRGIDAVELLYASCPSARVVVVSATYDLRTVQLALKRGVLGFVPKLSGAEVLVSALQFVLAGGIYVPPETLFNGGEVPALGASSPPGANSPQAAGLTARQIDVLKLLLDGRSNKQICRDLNLALGTVKSHVAAILQTLGCSTRAQAVAAVEKRGWRHALMGDAADAGREPAKAAQQH</sequence>
<dbReference type="SUPFAM" id="SSF46894">
    <property type="entry name" value="C-terminal effector domain of the bipartite response regulators"/>
    <property type="match status" value="1"/>
</dbReference>
<feature type="domain" description="HTH luxR-type" evidence="4">
    <location>
        <begin position="159"/>
        <end position="224"/>
    </location>
</feature>
<dbReference type="GO" id="GO:0003677">
    <property type="term" value="F:DNA binding"/>
    <property type="evidence" value="ECO:0007669"/>
    <property type="project" value="UniProtKB-KW"/>
</dbReference>
<dbReference type="InterPro" id="IPR051015">
    <property type="entry name" value="EvgA-like"/>
</dbReference>
<dbReference type="CDD" id="cd06170">
    <property type="entry name" value="LuxR_C_like"/>
    <property type="match status" value="1"/>
</dbReference>
<proteinExistence type="predicted"/>
<dbReference type="PROSITE" id="PS50110">
    <property type="entry name" value="RESPONSE_REGULATORY"/>
    <property type="match status" value="1"/>
</dbReference>
<protein>
    <submittedName>
        <fullName evidence="6">Response regulator transcription factor</fullName>
    </submittedName>
</protein>
<evidence type="ECO:0000256" key="3">
    <source>
        <dbReference type="PROSITE-ProRule" id="PRU00169"/>
    </source>
</evidence>
<comment type="caution">
    <text evidence="6">The sequence shown here is derived from an EMBL/GenBank/DDBJ whole genome shotgun (WGS) entry which is preliminary data.</text>
</comment>
<keyword evidence="2" id="KW-0238">DNA-binding</keyword>
<dbReference type="RefSeq" id="WP_196986494.1">
    <property type="nucleotide sequence ID" value="NZ_JADWYS010000001.1"/>
</dbReference>